<feature type="region of interest" description="Disordered" evidence="1">
    <location>
        <begin position="1"/>
        <end position="99"/>
    </location>
</feature>
<reference evidence="2" key="1">
    <citation type="submission" date="2020-02" db="EMBL/GenBank/DDBJ databases">
        <authorList>
            <person name="Meier V. D."/>
        </authorList>
    </citation>
    <scope>NUCLEOTIDE SEQUENCE</scope>
    <source>
        <strain evidence="2">AVDCRST_MAG80</strain>
    </source>
</reference>
<name>A0A6J4PWJ8_9ACTN</name>
<gene>
    <name evidence="2" type="ORF">AVDCRST_MAG80-360</name>
</gene>
<feature type="non-terminal residue" evidence="2">
    <location>
        <position position="1"/>
    </location>
</feature>
<accession>A0A6J4PWJ8</accession>
<dbReference type="EMBL" id="CADCVC010000034">
    <property type="protein sequence ID" value="CAA9427872.1"/>
    <property type="molecule type" value="Genomic_DNA"/>
</dbReference>
<protein>
    <submittedName>
        <fullName evidence="2">Uncharacterized protein</fullName>
    </submittedName>
</protein>
<feature type="compositionally biased region" description="Basic residues" evidence="1">
    <location>
        <begin position="7"/>
        <end position="21"/>
    </location>
</feature>
<proteinExistence type="predicted"/>
<sequence>EREHRPPTRARRPAGRRRPGRLARCVFSRASVHGRGSLSRDPGRGGPSSRLPPIRHRRRPQPSSTRLGALSPPAQSPRACIRPLGRLPGGCLGEVHTPV</sequence>
<organism evidence="2">
    <name type="scientific">uncultured Rubrobacteraceae bacterium</name>
    <dbReference type="NCBI Taxonomy" id="349277"/>
    <lineage>
        <taxon>Bacteria</taxon>
        <taxon>Bacillati</taxon>
        <taxon>Actinomycetota</taxon>
        <taxon>Rubrobacteria</taxon>
        <taxon>Rubrobacterales</taxon>
        <taxon>Rubrobacteraceae</taxon>
        <taxon>environmental samples</taxon>
    </lineage>
</organism>
<evidence type="ECO:0000313" key="2">
    <source>
        <dbReference type="EMBL" id="CAA9427872.1"/>
    </source>
</evidence>
<feature type="non-terminal residue" evidence="2">
    <location>
        <position position="99"/>
    </location>
</feature>
<evidence type="ECO:0000256" key="1">
    <source>
        <dbReference type="SAM" id="MobiDB-lite"/>
    </source>
</evidence>
<dbReference type="AlphaFoldDB" id="A0A6J4PWJ8"/>